<name>A0ABT5ECT2_9BACT</name>
<keyword evidence="4" id="KW-1185">Reference proteome</keyword>
<dbReference type="EMBL" id="JAQNDL010000005">
    <property type="protein sequence ID" value="MDC0723685.1"/>
    <property type="molecule type" value="Genomic_DNA"/>
</dbReference>
<evidence type="ECO:0000313" key="3">
    <source>
        <dbReference type="EMBL" id="MDC0723685.1"/>
    </source>
</evidence>
<dbReference type="RefSeq" id="WP_272092230.1">
    <property type="nucleotide sequence ID" value="NZ_JAQNDL010000005.1"/>
</dbReference>
<feature type="region of interest" description="Disordered" evidence="1">
    <location>
        <begin position="25"/>
        <end position="67"/>
    </location>
</feature>
<dbReference type="EC" id="3.4.13.-" evidence="3"/>
<keyword evidence="3" id="KW-0645">Protease</keyword>
<organism evidence="3 4">
    <name type="scientific">Nannocystis bainbridge</name>
    <dbReference type="NCBI Taxonomy" id="2995303"/>
    <lineage>
        <taxon>Bacteria</taxon>
        <taxon>Pseudomonadati</taxon>
        <taxon>Myxococcota</taxon>
        <taxon>Polyangia</taxon>
        <taxon>Nannocystales</taxon>
        <taxon>Nannocystaceae</taxon>
        <taxon>Nannocystis</taxon>
    </lineage>
</organism>
<evidence type="ECO:0000313" key="4">
    <source>
        <dbReference type="Proteomes" id="UP001221686"/>
    </source>
</evidence>
<dbReference type="SUPFAM" id="SSF51556">
    <property type="entry name" value="Metallo-dependent hydrolases"/>
    <property type="match status" value="1"/>
</dbReference>
<protein>
    <submittedName>
        <fullName evidence="3">Membrane dipeptidase</fullName>
        <ecNumber evidence="3">3.4.13.-</ecNumber>
    </submittedName>
</protein>
<feature type="signal peptide" evidence="2">
    <location>
        <begin position="1"/>
        <end position="21"/>
    </location>
</feature>
<gene>
    <name evidence="3" type="ORF">POL25_42775</name>
</gene>
<evidence type="ECO:0000256" key="1">
    <source>
        <dbReference type="SAM" id="MobiDB-lite"/>
    </source>
</evidence>
<dbReference type="InterPro" id="IPR032466">
    <property type="entry name" value="Metal_Hydrolase"/>
</dbReference>
<keyword evidence="2" id="KW-0732">Signal</keyword>
<evidence type="ECO:0000256" key="2">
    <source>
        <dbReference type="SAM" id="SignalP"/>
    </source>
</evidence>
<dbReference type="PROSITE" id="PS51257">
    <property type="entry name" value="PROKAR_LIPOPROTEIN"/>
    <property type="match status" value="1"/>
</dbReference>
<sequence>MANVRPLYLVPLTFAALTACTSDPVANDEAGDTQNTTSGTDTTGGTVPTTSLPGTTSDTGDTTGEPPTLDTYKFAGGCYALRSGDQYLAAGDPTTFAFAADKAGAARFTMRAADLGTYLFYDQDGGYLVADDGPLVRQTVLESDVTRIDDAYVSGAEWTLETSLADWTQYQLRNRRNDRLLGAGALADDGLPVTFEPAEGCKPYPELSLDATGQIARTMFDDGDLYGIVDTHSHIHSNYAFGGGGLFHGGAYHRLGVEHALPDCSISHGDMGRKDFFGYIFDNSGNEEADLASLLPDLVAKQLAEDNHATAGWPEFTEWPDGPRRSTHQTQYWMWLQRAYLAGLRLVVQHATTNAIICDFMIGEGIQASRYGCDDMTAVDRIIDETYAMERYIDAQAGGPGLGWFRVVHTPAEAREVIAGGKLAVILGIETSNLFDCRISPLAGDPACDEAYVEAQLDHYYDLGVRAVFPVHKYDNKFSPGDGDRAFIELGNFANSGHWSNFTLECPDPQVGGFDSGNVNFGGLNMPRDVYDSPAPNDNSNFPGAPLTTTTKYLGQILEPALEGPYCQNASLTPLGEHMIGQMMARGMIIEVDHLPQWSYVRAYELLQAASYPASGSHGRNNGGLLYELGGVSAGGFGTCRGDAPGTTVQGFKDKIQLIMDNGGYPAEGFGFDLNGFAGARRPRFGDGACPTPQADPVTYPFNSFAGDIEFTPPVVGNRELDFNTEGLTHIGLLPELIEDARRDAVDEADLEPLFRSAEGYIRMWELAEARAAALGR</sequence>
<proteinExistence type="predicted"/>
<keyword evidence="3" id="KW-0378">Hydrolase</keyword>
<dbReference type="GO" id="GO:0016805">
    <property type="term" value="F:dipeptidase activity"/>
    <property type="evidence" value="ECO:0007669"/>
    <property type="project" value="UniProtKB-KW"/>
</dbReference>
<keyword evidence="3" id="KW-0224">Dipeptidase</keyword>
<feature type="chain" id="PRO_5046586616" evidence="2">
    <location>
        <begin position="22"/>
        <end position="777"/>
    </location>
</feature>
<accession>A0ABT5ECT2</accession>
<dbReference type="Gene3D" id="3.20.20.140">
    <property type="entry name" value="Metal-dependent hydrolases"/>
    <property type="match status" value="1"/>
</dbReference>
<comment type="caution">
    <text evidence="3">The sequence shown here is derived from an EMBL/GenBank/DDBJ whole genome shotgun (WGS) entry which is preliminary data.</text>
</comment>
<dbReference type="Proteomes" id="UP001221686">
    <property type="component" value="Unassembled WGS sequence"/>
</dbReference>
<reference evidence="3 4" key="1">
    <citation type="submission" date="2022-11" db="EMBL/GenBank/DDBJ databases">
        <title>Minimal conservation of predation-associated metabolite biosynthetic gene clusters underscores biosynthetic potential of Myxococcota including descriptions for ten novel species: Archangium lansinium sp. nov., Myxococcus landrumus sp. nov., Nannocystis bai.</title>
        <authorList>
            <person name="Ahearne A."/>
            <person name="Stevens C."/>
            <person name="Dowd S."/>
        </authorList>
    </citation>
    <scope>NUCLEOTIDE SEQUENCE [LARGE SCALE GENOMIC DNA]</scope>
    <source>
        <strain evidence="3 4">BB15-2</strain>
    </source>
</reference>
<feature type="compositionally biased region" description="Low complexity" evidence="1">
    <location>
        <begin position="32"/>
        <end position="67"/>
    </location>
</feature>